<evidence type="ECO:0000313" key="1">
    <source>
        <dbReference type="EMBL" id="VEL17301.1"/>
    </source>
</evidence>
<dbReference type="EMBL" id="CAAALY010032020">
    <property type="protein sequence ID" value="VEL17301.1"/>
    <property type="molecule type" value="Genomic_DNA"/>
</dbReference>
<dbReference type="AlphaFoldDB" id="A0A3S5ACK8"/>
<keyword evidence="2" id="KW-1185">Reference proteome</keyword>
<gene>
    <name evidence="1" type="ORF">PXEA_LOCUS10741</name>
</gene>
<proteinExistence type="predicted"/>
<dbReference type="Proteomes" id="UP000784294">
    <property type="component" value="Unassembled WGS sequence"/>
</dbReference>
<accession>A0A3S5ACK8</accession>
<reference evidence="1" key="1">
    <citation type="submission" date="2018-11" db="EMBL/GenBank/DDBJ databases">
        <authorList>
            <consortium name="Pathogen Informatics"/>
        </authorList>
    </citation>
    <scope>NUCLEOTIDE SEQUENCE</scope>
</reference>
<sequence>MEDGKTDWPCAALIGRCSGDVKGCAVEGGGCPPLAATFCHIQTDRYQQQLGHTTSVRRFASLKYRQEGRTTGINLDALLIPVVSSGQLVPSWTLCTSCRLHERSTRTEHCSGLTRRLAAFNLGYWDWYSF</sequence>
<protein>
    <submittedName>
        <fullName evidence="1">Uncharacterized protein</fullName>
    </submittedName>
</protein>
<organism evidence="1 2">
    <name type="scientific">Protopolystoma xenopodis</name>
    <dbReference type="NCBI Taxonomy" id="117903"/>
    <lineage>
        <taxon>Eukaryota</taxon>
        <taxon>Metazoa</taxon>
        <taxon>Spiralia</taxon>
        <taxon>Lophotrochozoa</taxon>
        <taxon>Platyhelminthes</taxon>
        <taxon>Monogenea</taxon>
        <taxon>Polyopisthocotylea</taxon>
        <taxon>Polystomatidea</taxon>
        <taxon>Polystomatidae</taxon>
        <taxon>Protopolystoma</taxon>
    </lineage>
</organism>
<name>A0A3S5ACK8_9PLAT</name>
<evidence type="ECO:0000313" key="2">
    <source>
        <dbReference type="Proteomes" id="UP000784294"/>
    </source>
</evidence>
<comment type="caution">
    <text evidence="1">The sequence shown here is derived from an EMBL/GenBank/DDBJ whole genome shotgun (WGS) entry which is preliminary data.</text>
</comment>